<name>A0ABW2EHF2_9BACI</name>
<evidence type="ECO:0000313" key="1">
    <source>
        <dbReference type="EMBL" id="MFC7061677.1"/>
    </source>
</evidence>
<protein>
    <recommendedName>
        <fullName evidence="3">YtxH domain-containing protein</fullName>
    </recommendedName>
</protein>
<proteinExistence type="predicted"/>
<evidence type="ECO:0008006" key="3">
    <source>
        <dbReference type="Google" id="ProtNLM"/>
    </source>
</evidence>
<keyword evidence="2" id="KW-1185">Reference proteome</keyword>
<organism evidence="1 2">
    <name type="scientific">Halobacillus seohaensis</name>
    <dbReference type="NCBI Taxonomy" id="447421"/>
    <lineage>
        <taxon>Bacteria</taxon>
        <taxon>Bacillati</taxon>
        <taxon>Bacillota</taxon>
        <taxon>Bacilli</taxon>
        <taxon>Bacillales</taxon>
        <taxon>Bacillaceae</taxon>
        <taxon>Halobacillus</taxon>
    </lineage>
</organism>
<reference evidence="2" key="1">
    <citation type="journal article" date="2019" name="Int. J. Syst. Evol. Microbiol.">
        <title>The Global Catalogue of Microorganisms (GCM) 10K type strain sequencing project: providing services to taxonomists for standard genome sequencing and annotation.</title>
        <authorList>
            <consortium name="The Broad Institute Genomics Platform"/>
            <consortium name="The Broad Institute Genome Sequencing Center for Infectious Disease"/>
            <person name="Wu L."/>
            <person name="Ma J."/>
        </authorList>
    </citation>
    <scope>NUCLEOTIDE SEQUENCE [LARGE SCALE GENOMIC DNA]</scope>
    <source>
        <strain evidence="2">CGMCC 4.1621</strain>
    </source>
</reference>
<dbReference type="RefSeq" id="WP_204706124.1">
    <property type="nucleotide sequence ID" value="NZ_JBHSZV010000015.1"/>
</dbReference>
<accession>A0ABW2EHF2</accession>
<sequence length="75" mass="8235">MNNRRSMMTSLLALGATGAAVYGITRGVRNGTFQQIPEMVSNGLNNQQDQKMANPLEEMANNEALQQIVPNQNDQ</sequence>
<dbReference type="Proteomes" id="UP001596410">
    <property type="component" value="Unassembled WGS sequence"/>
</dbReference>
<comment type="caution">
    <text evidence="1">The sequence shown here is derived from an EMBL/GenBank/DDBJ whole genome shotgun (WGS) entry which is preliminary data.</text>
</comment>
<dbReference type="EMBL" id="JBHSZV010000015">
    <property type="protein sequence ID" value="MFC7061677.1"/>
    <property type="molecule type" value="Genomic_DNA"/>
</dbReference>
<gene>
    <name evidence="1" type="ORF">ACFQIC_07365</name>
</gene>
<evidence type="ECO:0000313" key="2">
    <source>
        <dbReference type="Proteomes" id="UP001596410"/>
    </source>
</evidence>